<evidence type="ECO:0000256" key="1">
    <source>
        <dbReference type="ARBA" id="ARBA00007189"/>
    </source>
</evidence>
<dbReference type="InterPro" id="IPR016772">
    <property type="entry name" value="UCP020408"/>
</dbReference>
<feature type="coiled-coil region" evidence="2">
    <location>
        <begin position="232"/>
        <end position="266"/>
    </location>
</feature>
<organism evidence="4 5">
    <name type="scientific">Pseudoduganella flava</name>
    <dbReference type="NCBI Taxonomy" id="871742"/>
    <lineage>
        <taxon>Bacteria</taxon>
        <taxon>Pseudomonadati</taxon>
        <taxon>Pseudomonadota</taxon>
        <taxon>Betaproteobacteria</taxon>
        <taxon>Burkholderiales</taxon>
        <taxon>Oxalobacteraceae</taxon>
        <taxon>Telluria group</taxon>
        <taxon>Pseudoduganella</taxon>
    </lineage>
</organism>
<name>A0A562PT86_9BURK</name>
<keyword evidence="6" id="KW-1185">Reference proteome</keyword>
<reference evidence="3 6" key="3">
    <citation type="submission" date="2019-12" db="EMBL/GenBank/DDBJ databases">
        <title>Draft Genome Sequences of Six Type Strains of the Genus Massilia.</title>
        <authorList>
            <person name="Miess H."/>
            <person name="Frediansyah A."/>
            <person name="Goeker M."/>
            <person name="Gross H."/>
        </authorList>
    </citation>
    <scope>NUCLEOTIDE SEQUENCE [LARGE SCALE GENOMIC DNA]</scope>
    <source>
        <strain evidence="3 6">DSM 26639</strain>
    </source>
</reference>
<comment type="similarity">
    <text evidence="1">Belongs to the UPF0751 family.</text>
</comment>
<dbReference type="EMBL" id="VLKW01000004">
    <property type="protein sequence ID" value="TWI47608.1"/>
    <property type="molecule type" value="Genomic_DNA"/>
</dbReference>
<dbReference type="EMBL" id="CP046904">
    <property type="protein sequence ID" value="QGZ39109.1"/>
    <property type="molecule type" value="Genomic_DNA"/>
</dbReference>
<evidence type="ECO:0000313" key="5">
    <source>
        <dbReference type="Proteomes" id="UP000315112"/>
    </source>
</evidence>
<dbReference type="AlphaFoldDB" id="A0A562PT86"/>
<gene>
    <name evidence="3" type="ORF">GO485_08665</name>
    <name evidence="4" type="ORF">IP92_02668</name>
</gene>
<feature type="coiled-coil region" evidence="2">
    <location>
        <begin position="159"/>
        <end position="186"/>
    </location>
</feature>
<reference evidence="4 5" key="1">
    <citation type="journal article" date="2015" name="Stand. Genomic Sci.">
        <title>Genomic Encyclopedia of Bacterial and Archaeal Type Strains, Phase III: the genomes of soil and plant-associated and newly described type strains.</title>
        <authorList>
            <person name="Whitman W.B."/>
            <person name="Woyke T."/>
            <person name="Klenk H.P."/>
            <person name="Zhou Y."/>
            <person name="Lilburn T.G."/>
            <person name="Beck B.J."/>
            <person name="De Vos P."/>
            <person name="Vandamme P."/>
            <person name="Eisen J.A."/>
            <person name="Garrity G."/>
            <person name="Hugenholtz P."/>
            <person name="Kyrpides N.C."/>
        </authorList>
    </citation>
    <scope>NUCLEOTIDE SEQUENCE [LARGE SCALE GENOMIC DNA]</scope>
    <source>
        <strain evidence="4 5">CGMCC 1.10685</strain>
    </source>
</reference>
<dbReference type="Pfam" id="PF10087">
    <property type="entry name" value="DUF2325"/>
    <property type="match status" value="1"/>
</dbReference>
<evidence type="ECO:0000313" key="4">
    <source>
        <dbReference type="EMBL" id="TWI47608.1"/>
    </source>
</evidence>
<dbReference type="OrthoDB" id="5296275at2"/>
<sequence length="392" mass="43556">MCDKHAAAVPQEAQASRRRRIWELGHTCHCPLVGVALPLPVLRKLVGKITGGKVIADDYEIHVGAVSECGARNRLSEALQKELERRYATVVQRFRGARTTEQVGELWRAAVASGDVAGAFWAGLTHPRCEPELEERMCRDLHMIQHQAGACARADINRFNAVVDENAQLTREVAKLQQRSAAMQLERTAEQDRHASALMQLRAQMVGRDSMIDSLRQELEQLRNTIPGLPSRERLLQRLHQTDERERALRDQIAELRRQLTQTQAQAQAQLAPPPAPEPPAVVEHVIRMPVRLSERSILCVGGRSGNVATYRALIERAGGQFAHHDGGLEDNAGKLEASLAAADLVICQTGCISHSAYWRVKDFCKRTGKRCVFIDNPSISSLQRGLEELAP</sequence>
<dbReference type="RefSeq" id="WP_145875572.1">
    <property type="nucleotide sequence ID" value="NZ_CP046904.1"/>
</dbReference>
<accession>A0A562PT86</accession>
<reference evidence="4" key="2">
    <citation type="submission" date="2019-07" db="EMBL/GenBank/DDBJ databases">
        <authorList>
            <person name="Whitman W."/>
            <person name="Huntemann M."/>
            <person name="Clum A."/>
            <person name="Pillay M."/>
            <person name="Palaniappan K."/>
            <person name="Varghese N."/>
            <person name="Mikhailova N."/>
            <person name="Stamatis D."/>
            <person name="Reddy T."/>
            <person name="Daum C."/>
            <person name="Shapiro N."/>
            <person name="Ivanova N."/>
            <person name="Kyrpides N."/>
            <person name="Woyke T."/>
        </authorList>
    </citation>
    <scope>NUCLEOTIDE SEQUENCE</scope>
    <source>
        <strain evidence="4">CGMCC 1.10685</strain>
    </source>
</reference>
<protein>
    <submittedName>
        <fullName evidence="3">DUF2325 domain-containing protein</fullName>
    </submittedName>
    <submittedName>
        <fullName evidence="4">Uncharacterized protein DUF2325</fullName>
    </submittedName>
</protein>
<dbReference type="Proteomes" id="UP000437862">
    <property type="component" value="Chromosome"/>
</dbReference>
<keyword evidence="2" id="KW-0175">Coiled coil</keyword>
<proteinExistence type="inferred from homology"/>
<evidence type="ECO:0000313" key="3">
    <source>
        <dbReference type="EMBL" id="QGZ39109.1"/>
    </source>
</evidence>
<dbReference type="Proteomes" id="UP000315112">
    <property type="component" value="Unassembled WGS sequence"/>
</dbReference>
<evidence type="ECO:0000313" key="6">
    <source>
        <dbReference type="Proteomes" id="UP000437862"/>
    </source>
</evidence>
<evidence type="ECO:0000256" key="2">
    <source>
        <dbReference type="SAM" id="Coils"/>
    </source>
</evidence>